<dbReference type="Proteomes" id="UP000077248">
    <property type="component" value="Unassembled WGS sequence"/>
</dbReference>
<dbReference type="RefSeq" id="XP_018384143.1">
    <property type="nucleotide sequence ID" value="XM_018529851.1"/>
</dbReference>
<dbReference type="EMBL" id="KV441483">
    <property type="protein sequence ID" value="OAG18722.1"/>
    <property type="molecule type" value="Genomic_DNA"/>
</dbReference>
<accession>A0A177DI05</accession>
<dbReference type="AlphaFoldDB" id="A0A177DI05"/>
<evidence type="ECO:0000313" key="2">
    <source>
        <dbReference type="EMBL" id="OAG18722.1"/>
    </source>
</evidence>
<proteinExistence type="predicted"/>
<feature type="compositionally biased region" description="Basic and acidic residues" evidence="1">
    <location>
        <begin position="760"/>
        <end position="769"/>
    </location>
</feature>
<feature type="region of interest" description="Disordered" evidence="1">
    <location>
        <begin position="166"/>
        <end position="201"/>
    </location>
</feature>
<dbReference type="VEuPathDB" id="FungiDB:CC77DRAFT_1096607"/>
<keyword evidence="3" id="KW-1185">Reference proteome</keyword>
<dbReference type="GeneID" id="29115445"/>
<protein>
    <submittedName>
        <fullName evidence="2">Uncharacterized protein</fullName>
    </submittedName>
</protein>
<feature type="compositionally biased region" description="Acidic residues" evidence="1">
    <location>
        <begin position="53"/>
        <end position="62"/>
    </location>
</feature>
<gene>
    <name evidence="2" type="ORF">CC77DRAFT_1096607</name>
</gene>
<feature type="compositionally biased region" description="Polar residues" evidence="1">
    <location>
        <begin position="717"/>
        <end position="732"/>
    </location>
</feature>
<feature type="region of interest" description="Disordered" evidence="1">
    <location>
        <begin position="49"/>
        <end position="72"/>
    </location>
</feature>
<organism evidence="2 3">
    <name type="scientific">Alternaria alternata</name>
    <name type="common">Alternaria rot fungus</name>
    <name type="synonym">Torula alternata</name>
    <dbReference type="NCBI Taxonomy" id="5599"/>
    <lineage>
        <taxon>Eukaryota</taxon>
        <taxon>Fungi</taxon>
        <taxon>Dikarya</taxon>
        <taxon>Ascomycota</taxon>
        <taxon>Pezizomycotina</taxon>
        <taxon>Dothideomycetes</taxon>
        <taxon>Pleosporomycetidae</taxon>
        <taxon>Pleosporales</taxon>
        <taxon>Pleosporineae</taxon>
        <taxon>Pleosporaceae</taxon>
        <taxon>Alternaria</taxon>
        <taxon>Alternaria sect. Alternaria</taxon>
        <taxon>Alternaria alternata complex</taxon>
    </lineage>
</organism>
<sequence>MSGIETTFCKGYGFSPTHMVLTKRKRSAEDKYIDLGFGLCYRRRQQDLQDGEHNDEDDDYDGEQPPHKRRIPNSFYGSQSARLGIIPAATLATLHGLKKFVRDSMGVGMEVFKAPYAVCRGVPRYVRDVHRAGMVRSVFGSIAAPDNIPDLESWLKVVGSHGRQMYVENKGDENRSGNRRGGSTSPRPDRSVPDSDDFDSATWPGGDAISICRLSERPVHSSILPQSLIPARLPLEMRHDAQNSIPRTKSTYTTIVNAGTQTSSIDQEDTRKQVKSRKHTWHLSEQAAESQSASEKVVSAMLKRPFRTGRRCGPMFTPFSSAELANLGLQHSKDDVASGRPVESYAEPVASWKQNTSNVENSTPPTRKTRRKAEPENNLRSHVLRKAAARLSDQQQPQHQRAQTLATAEPTSSSISCPLCHFDNSITSTFCGACYTPHLPKPAPRSRAQGIAKHDLLPDTYPEDGHWEETTMVTIRNYHEDILCTGAAGPPGTMNEDGSHVSIPTSELRQLNEAREDALIEDSMRTVRDQERRTIAQENGIDALSLERGLEVERVWMRRLSGWREEAEGDAGKPFPLNVPDYEDLQDWELDRLKEDIRSLDRILASLKDTASVFRATSSRENSNSKLSKDPKRLAVRNEELKAVQQREAERQYLALVAEAQQQAHAENTQFPEGLRGWGQVGPDEQDLIRWAIYANQVNDMSEQARRKIPTDRPTVSAFSPQDSMANPNGASATDDVLNGKNCCPSSETNGRPWPVTESQRTDRSTEQQIEDEHYARLKQKFEDSKWAEMVFNVEVTRYGILYTGRRWPDDVANWETITPAAKALVLEVTEYLTSKEEFEEPGAENK</sequence>
<name>A0A177DI05_ALTAL</name>
<evidence type="ECO:0000313" key="3">
    <source>
        <dbReference type="Proteomes" id="UP000077248"/>
    </source>
</evidence>
<feature type="compositionally biased region" description="Low complexity" evidence="1">
    <location>
        <begin position="284"/>
        <end position="295"/>
    </location>
</feature>
<evidence type="ECO:0000256" key="1">
    <source>
        <dbReference type="SAM" id="MobiDB-lite"/>
    </source>
</evidence>
<feature type="region of interest" description="Disordered" evidence="1">
    <location>
        <begin position="704"/>
        <end position="769"/>
    </location>
</feature>
<feature type="region of interest" description="Disordered" evidence="1">
    <location>
        <begin position="277"/>
        <end position="296"/>
    </location>
</feature>
<reference evidence="2 3" key="1">
    <citation type="submission" date="2016-05" db="EMBL/GenBank/DDBJ databases">
        <title>Comparative analysis of secretome profiles of manganese(II)-oxidizing ascomycete fungi.</title>
        <authorList>
            <consortium name="DOE Joint Genome Institute"/>
            <person name="Zeiner C.A."/>
            <person name="Purvine S.O."/>
            <person name="Zink E.M."/>
            <person name="Wu S."/>
            <person name="Pasa-Tolic L."/>
            <person name="Chaput D.L."/>
            <person name="Haridas S."/>
            <person name="Grigoriev I.V."/>
            <person name="Santelli C.M."/>
            <person name="Hansel C.M."/>
        </authorList>
    </citation>
    <scope>NUCLEOTIDE SEQUENCE [LARGE SCALE GENOMIC DNA]</scope>
    <source>
        <strain evidence="2 3">SRC1lrK2f</strain>
    </source>
</reference>
<feature type="region of interest" description="Disordered" evidence="1">
    <location>
        <begin position="348"/>
        <end position="412"/>
    </location>
</feature>
<feature type="compositionally biased region" description="Polar residues" evidence="1">
    <location>
        <begin position="352"/>
        <end position="366"/>
    </location>
</feature>
<dbReference type="KEGG" id="aalt:CC77DRAFT_1096607"/>
<feature type="compositionally biased region" description="Polar residues" evidence="1">
    <location>
        <begin position="392"/>
        <end position="412"/>
    </location>
</feature>